<keyword evidence="6" id="KW-1185">Reference proteome</keyword>
<dbReference type="EMBL" id="WKCM01000002">
    <property type="protein sequence ID" value="MCF5317100.1"/>
    <property type="molecule type" value="Genomic_DNA"/>
</dbReference>
<dbReference type="Gene3D" id="3.40.50.300">
    <property type="entry name" value="P-loop containing nucleotide triphosphate hydrolases"/>
    <property type="match status" value="1"/>
</dbReference>
<dbReference type="CDD" id="cd02042">
    <property type="entry name" value="ParAB_family"/>
    <property type="match status" value="1"/>
</dbReference>
<dbReference type="PATRIC" id="fig|1390371.3.peg.2994"/>
<evidence type="ECO:0000313" key="4">
    <source>
        <dbReference type="Proteomes" id="UP000016504"/>
    </source>
</evidence>
<dbReference type="GO" id="GO:0051301">
    <property type="term" value="P:cell division"/>
    <property type="evidence" value="ECO:0007669"/>
    <property type="project" value="UniProtKB-KW"/>
</dbReference>
<keyword evidence="1" id="KW-0132">Cell division</keyword>
<dbReference type="Pfam" id="PF06564">
    <property type="entry name" value="CBP_BcsQ"/>
    <property type="match status" value="1"/>
</dbReference>
<name>A0A1N7UBE1_9PSED</name>
<gene>
    <name evidence="3" type="primary">yhjQ</name>
    <name evidence="3" type="ORF">GIW13_02265</name>
    <name evidence="2" type="ORF">O204_26435</name>
    <name evidence="1" type="ORF">PS417_01475</name>
</gene>
<dbReference type="InterPro" id="IPR017746">
    <property type="entry name" value="Cellulose_synthase_operon_BcsQ"/>
</dbReference>
<reference evidence="1 5" key="2">
    <citation type="submission" date="2014-05" db="EMBL/GenBank/DDBJ databases">
        <title>Pseudomonas simiae WCS417.</title>
        <authorList>
            <person name="Berendsen R.L."/>
        </authorList>
    </citation>
    <scope>NUCLEOTIDE SEQUENCE [LARGE SCALE GENOMIC DNA]</scope>
    <source>
        <strain evidence="1 5">WCS417</strain>
    </source>
</reference>
<evidence type="ECO:0000313" key="2">
    <source>
        <dbReference type="EMBL" id="ERH57233.1"/>
    </source>
</evidence>
<dbReference type="InterPro" id="IPR027417">
    <property type="entry name" value="P-loop_NTPase"/>
</dbReference>
<evidence type="ECO:0000313" key="5">
    <source>
        <dbReference type="Proteomes" id="UP000027308"/>
    </source>
</evidence>
<dbReference type="EMBL" id="AVQG01000017">
    <property type="protein sequence ID" value="ERH57233.1"/>
    <property type="molecule type" value="Genomic_DNA"/>
</dbReference>
<protein>
    <submittedName>
        <fullName evidence="1">Cell division protein FtsQ</fullName>
    </submittedName>
    <submittedName>
        <fullName evidence="3">Cellulose synthase operon protein YhjQ</fullName>
    </submittedName>
</protein>
<reference evidence="3 6" key="3">
    <citation type="submission" date="2019-11" db="EMBL/GenBank/DDBJ databases">
        <title>Epiphytic Pseudomonas syringae from cherry orchards.</title>
        <authorList>
            <person name="Hulin M.T."/>
        </authorList>
    </citation>
    <scope>NUCLEOTIDE SEQUENCE [LARGE SCALE GENOMIC DNA]</scope>
    <source>
        <strain evidence="3 6">PA-5-11C</strain>
    </source>
</reference>
<keyword evidence="1" id="KW-0131">Cell cycle</keyword>
<dbReference type="EMBL" id="CP007637">
    <property type="protein sequence ID" value="AIB34253.1"/>
    <property type="molecule type" value="Genomic_DNA"/>
</dbReference>
<dbReference type="Proteomes" id="UP000814078">
    <property type="component" value="Unassembled WGS sequence"/>
</dbReference>
<dbReference type="RefSeq" id="WP_021492201.1">
    <property type="nucleotide sequence ID" value="NZ_AVQG01000017.1"/>
</dbReference>
<proteinExistence type="predicted"/>
<organism evidence="1 5">
    <name type="scientific">Pseudomonas simiae</name>
    <dbReference type="NCBI Taxonomy" id="321846"/>
    <lineage>
        <taxon>Bacteria</taxon>
        <taxon>Pseudomonadati</taxon>
        <taxon>Pseudomonadota</taxon>
        <taxon>Gammaproteobacteria</taxon>
        <taxon>Pseudomonadales</taxon>
        <taxon>Pseudomonadaceae</taxon>
        <taxon>Pseudomonas</taxon>
    </lineage>
</organism>
<accession>A0A1N7UBE1</accession>
<dbReference type="PANTHER" id="PTHR13696:SF52">
    <property type="entry name" value="PARA FAMILY PROTEIN CT_582"/>
    <property type="match status" value="1"/>
</dbReference>
<dbReference type="Proteomes" id="UP000027308">
    <property type="component" value="Chromosome"/>
</dbReference>
<dbReference type="OrthoDB" id="5288747at2"/>
<reference evidence="2 4" key="1">
    <citation type="submission" date="2013-08" db="EMBL/GenBank/DDBJ databases">
        <title>Biodegradation of aromatic compounds in biofilm forming Pseudomonas isolated from sewage sludge.</title>
        <authorList>
            <person name="Qureshi A."/>
            <person name="Ghosh S."/>
            <person name="Khardenavis A.A."/>
            <person name="Kapley A."/>
            <person name="Purohit H.J."/>
        </authorList>
    </citation>
    <scope>NUCLEOTIDE SEQUENCE [LARGE SCALE GENOMIC DNA]</scope>
    <source>
        <strain evidence="2 4">EGD-AQ6</strain>
    </source>
</reference>
<sequence length="306" mass="33312">MSLANEFFVLFGKNVTRDAQGLNARLHFFGSIPVEDGSPVSSTREDVPSMNVRAARPTVVALVSVNGGVGRSTLATALSSGLQRQGESVVALDLDPQNALRHHFGVSPDAEGLGPASLQNAQWAAIQQPGFAGCKVITFGSTSTRQQESLQRWLTHEPDWLARRLEDLSLGARHTLIIDTPAGNNVYFQQALSVADVVLVVTQADAASLATLDQLDALLAPHLKRERPPRVHFVVNQVDECNAFSLDMVEAFKQRLGSTLYEVHRDVVISESLAFSTDPLDSQSMRLAADDINDLCRLLRVSKKYV</sequence>
<dbReference type="InterPro" id="IPR050678">
    <property type="entry name" value="DNA_Partitioning_ATPase"/>
</dbReference>
<evidence type="ECO:0000313" key="6">
    <source>
        <dbReference type="Proteomes" id="UP000814078"/>
    </source>
</evidence>
<evidence type="ECO:0000313" key="1">
    <source>
        <dbReference type="EMBL" id="AIB34253.1"/>
    </source>
</evidence>
<evidence type="ECO:0000313" key="3">
    <source>
        <dbReference type="EMBL" id="MCF5317100.1"/>
    </source>
</evidence>
<dbReference type="eggNOG" id="COG1192">
    <property type="taxonomic scope" value="Bacteria"/>
</dbReference>
<dbReference type="AlphaFoldDB" id="A0A1N7UBE1"/>
<accession>U1ULQ7</accession>
<dbReference type="NCBIfam" id="TIGR03371">
    <property type="entry name" value="cellulose_yhjQ"/>
    <property type="match status" value="1"/>
</dbReference>
<dbReference type="GeneID" id="45620960"/>
<dbReference type="SUPFAM" id="SSF52540">
    <property type="entry name" value="P-loop containing nucleoside triphosphate hydrolases"/>
    <property type="match status" value="1"/>
</dbReference>
<dbReference type="PANTHER" id="PTHR13696">
    <property type="entry name" value="P-LOOP CONTAINING NUCLEOSIDE TRIPHOSPHATE HYDROLASE"/>
    <property type="match status" value="1"/>
</dbReference>
<dbReference type="Proteomes" id="UP000016504">
    <property type="component" value="Unassembled WGS sequence"/>
</dbReference>